<accession>A0ABW6IH64</accession>
<dbReference type="PANTHER" id="PTHR33993">
    <property type="entry name" value="GLYOXALASE-RELATED"/>
    <property type="match status" value="1"/>
</dbReference>
<protein>
    <submittedName>
        <fullName evidence="2">VOC family protein</fullName>
    </submittedName>
</protein>
<dbReference type="PANTHER" id="PTHR33993:SF14">
    <property type="entry name" value="GB|AAF24581.1"/>
    <property type="match status" value="1"/>
</dbReference>
<gene>
    <name evidence="2" type="ORF">ACFVKH_14720</name>
</gene>
<dbReference type="InterPro" id="IPR004360">
    <property type="entry name" value="Glyas_Fos-R_dOase_dom"/>
</dbReference>
<dbReference type="Gene3D" id="3.10.180.10">
    <property type="entry name" value="2,3-Dihydroxybiphenyl 1,2-Dioxygenase, domain 1"/>
    <property type="match status" value="1"/>
</dbReference>
<dbReference type="EMBL" id="JBHZOL010000087">
    <property type="protein sequence ID" value="MFE4107543.1"/>
    <property type="molecule type" value="Genomic_DNA"/>
</dbReference>
<name>A0ABW6IH64_9CYAN</name>
<dbReference type="InterPro" id="IPR037523">
    <property type="entry name" value="VOC_core"/>
</dbReference>
<evidence type="ECO:0000313" key="2">
    <source>
        <dbReference type="EMBL" id="MFE4107543.1"/>
    </source>
</evidence>
<evidence type="ECO:0000313" key="3">
    <source>
        <dbReference type="Proteomes" id="UP001600165"/>
    </source>
</evidence>
<dbReference type="InterPro" id="IPR052164">
    <property type="entry name" value="Anthracycline_SecMetBiosynth"/>
</dbReference>
<dbReference type="PROSITE" id="PS51819">
    <property type="entry name" value="VOC"/>
    <property type="match status" value="1"/>
</dbReference>
<dbReference type="Pfam" id="PF00903">
    <property type="entry name" value="Glyoxalase"/>
    <property type="match status" value="1"/>
</dbReference>
<sequence>MNIQTAYTRLLVRDLEACFQFYRDVMGFEVVMDDVRDGYAEFQVANMRLALFRREEMAEIIHTSEKPPEVESQDRVVLVFTVPDLDEVCDKLKHNGIVFASQPMKNANFNLKIAYIRDPGGNLIGLFQSLA</sequence>
<organism evidence="2 3">
    <name type="scientific">Almyronema epifaneia S1</name>
    <dbReference type="NCBI Taxonomy" id="2991925"/>
    <lineage>
        <taxon>Bacteria</taxon>
        <taxon>Bacillati</taxon>
        <taxon>Cyanobacteriota</taxon>
        <taxon>Cyanophyceae</taxon>
        <taxon>Nodosilineales</taxon>
        <taxon>Nodosilineaceae</taxon>
        <taxon>Almyronema</taxon>
        <taxon>Almyronema epifaneia</taxon>
    </lineage>
</organism>
<evidence type="ECO:0000259" key="1">
    <source>
        <dbReference type="PROSITE" id="PS51819"/>
    </source>
</evidence>
<reference evidence="2 3" key="1">
    <citation type="submission" date="2024-10" db="EMBL/GenBank/DDBJ databases">
        <authorList>
            <person name="Ratan Roy A."/>
            <person name="Morales Sandoval P.H."/>
            <person name="De Los Santos Villalobos S."/>
            <person name="Chakraborty S."/>
            <person name="Mukherjee J."/>
        </authorList>
    </citation>
    <scope>NUCLEOTIDE SEQUENCE [LARGE SCALE GENOMIC DNA]</scope>
    <source>
        <strain evidence="2 3">S1</strain>
    </source>
</reference>
<dbReference type="Proteomes" id="UP001600165">
    <property type="component" value="Unassembled WGS sequence"/>
</dbReference>
<dbReference type="InterPro" id="IPR029068">
    <property type="entry name" value="Glyas_Bleomycin-R_OHBP_Dase"/>
</dbReference>
<proteinExistence type="predicted"/>
<dbReference type="SUPFAM" id="SSF54593">
    <property type="entry name" value="Glyoxalase/Bleomycin resistance protein/Dihydroxybiphenyl dioxygenase"/>
    <property type="match status" value="1"/>
</dbReference>
<dbReference type="RefSeq" id="WP_377966353.1">
    <property type="nucleotide sequence ID" value="NZ_JBHZOL010000087.1"/>
</dbReference>
<keyword evidence="3" id="KW-1185">Reference proteome</keyword>
<feature type="domain" description="VOC" evidence="1">
    <location>
        <begin position="4"/>
        <end position="129"/>
    </location>
</feature>
<comment type="caution">
    <text evidence="2">The sequence shown here is derived from an EMBL/GenBank/DDBJ whole genome shotgun (WGS) entry which is preliminary data.</text>
</comment>